<evidence type="ECO:0000256" key="4">
    <source>
        <dbReference type="ARBA" id="ARBA00022755"/>
    </source>
</evidence>
<evidence type="ECO:0000256" key="5">
    <source>
        <dbReference type="ARBA" id="ARBA00022840"/>
    </source>
</evidence>
<dbReference type="GO" id="GO:0003921">
    <property type="term" value="F:GMP synthase activity"/>
    <property type="evidence" value="ECO:0007669"/>
    <property type="project" value="TreeGrafter"/>
</dbReference>
<dbReference type="InterPro" id="IPR017926">
    <property type="entry name" value="GATASE"/>
</dbReference>
<keyword evidence="1" id="KW-0436">Ligase</keyword>
<accession>A0A1G2SI41</accession>
<feature type="domain" description="Glutamine amidotransferase" evidence="6">
    <location>
        <begin position="5"/>
        <end position="183"/>
    </location>
</feature>
<evidence type="ECO:0000256" key="3">
    <source>
        <dbReference type="ARBA" id="ARBA00022749"/>
    </source>
</evidence>
<organism evidence="7 8">
    <name type="scientific">Candidatus Yonathbacteria bacterium RIFCSPLOWO2_01_FULL_47_33b</name>
    <dbReference type="NCBI Taxonomy" id="1802727"/>
    <lineage>
        <taxon>Bacteria</taxon>
        <taxon>Candidatus Yonathiibacteriota</taxon>
    </lineage>
</organism>
<evidence type="ECO:0000313" key="7">
    <source>
        <dbReference type="EMBL" id="OHA84051.1"/>
    </source>
</evidence>
<evidence type="ECO:0000259" key="6">
    <source>
        <dbReference type="Pfam" id="PF00117"/>
    </source>
</evidence>
<evidence type="ECO:0000313" key="8">
    <source>
        <dbReference type="Proteomes" id="UP000177987"/>
    </source>
</evidence>
<keyword evidence="3" id="KW-0332">GMP biosynthesis</keyword>
<keyword evidence="5" id="KW-0067">ATP-binding</keyword>
<dbReference type="GO" id="GO:0005829">
    <property type="term" value="C:cytosol"/>
    <property type="evidence" value="ECO:0007669"/>
    <property type="project" value="TreeGrafter"/>
</dbReference>
<sequence>MRILLIDNGTTLLAKLQQLIPGEEVVLQPKNIPASEFDDFDLIVLSGSKDLTVMYDSEHFKKETALIQNTQTPIIGICLGCELIVTAFGGTVKRLDERHSGIRKINIVSGNASLGVKDGDVREVYEGHHWIIDETPKDFEVIAVSQDGPEIIRHTTRPIYGFQFHPENLIDQTAGDEMFMNLFTKFTQK</sequence>
<reference evidence="7 8" key="1">
    <citation type="journal article" date="2016" name="Nat. Commun.">
        <title>Thousands of microbial genomes shed light on interconnected biogeochemical processes in an aquifer system.</title>
        <authorList>
            <person name="Anantharaman K."/>
            <person name="Brown C.T."/>
            <person name="Hug L.A."/>
            <person name="Sharon I."/>
            <person name="Castelle C.J."/>
            <person name="Probst A.J."/>
            <person name="Thomas B.C."/>
            <person name="Singh A."/>
            <person name="Wilkins M.J."/>
            <person name="Karaoz U."/>
            <person name="Brodie E.L."/>
            <person name="Williams K.H."/>
            <person name="Hubbard S.S."/>
            <person name="Banfield J.F."/>
        </authorList>
    </citation>
    <scope>NUCLEOTIDE SEQUENCE [LARGE SCALE GENOMIC DNA]</scope>
</reference>
<dbReference type="Proteomes" id="UP000177987">
    <property type="component" value="Unassembled WGS sequence"/>
</dbReference>
<name>A0A1G2SI41_9BACT</name>
<dbReference type="PANTHER" id="PTHR11922:SF2">
    <property type="entry name" value="GMP SYNTHASE [GLUTAMINE-HYDROLYZING]"/>
    <property type="match status" value="1"/>
</dbReference>
<dbReference type="Pfam" id="PF00117">
    <property type="entry name" value="GATase"/>
    <property type="match status" value="1"/>
</dbReference>
<dbReference type="InterPro" id="IPR029062">
    <property type="entry name" value="Class_I_gatase-like"/>
</dbReference>
<keyword evidence="2" id="KW-0547">Nucleotide-binding</keyword>
<dbReference type="AlphaFoldDB" id="A0A1G2SI41"/>
<dbReference type="Gene3D" id="3.40.50.880">
    <property type="match status" value="1"/>
</dbReference>
<proteinExistence type="predicted"/>
<dbReference type="SUPFAM" id="SSF52317">
    <property type="entry name" value="Class I glutamine amidotransferase-like"/>
    <property type="match status" value="1"/>
</dbReference>
<evidence type="ECO:0000256" key="2">
    <source>
        <dbReference type="ARBA" id="ARBA00022741"/>
    </source>
</evidence>
<evidence type="ECO:0000256" key="1">
    <source>
        <dbReference type="ARBA" id="ARBA00022598"/>
    </source>
</evidence>
<keyword evidence="4" id="KW-0658">Purine biosynthesis</keyword>
<protein>
    <recommendedName>
        <fullName evidence="6">Glutamine amidotransferase domain-containing protein</fullName>
    </recommendedName>
</protein>
<comment type="caution">
    <text evidence="7">The sequence shown here is derived from an EMBL/GenBank/DDBJ whole genome shotgun (WGS) entry which is preliminary data.</text>
</comment>
<dbReference type="EMBL" id="MHUW01000007">
    <property type="protein sequence ID" value="OHA84051.1"/>
    <property type="molecule type" value="Genomic_DNA"/>
</dbReference>
<dbReference type="GO" id="GO:0005524">
    <property type="term" value="F:ATP binding"/>
    <property type="evidence" value="ECO:0007669"/>
    <property type="project" value="UniProtKB-KW"/>
</dbReference>
<dbReference type="PANTHER" id="PTHR11922">
    <property type="entry name" value="GMP SYNTHASE-RELATED"/>
    <property type="match status" value="1"/>
</dbReference>
<dbReference type="PRINTS" id="PR00097">
    <property type="entry name" value="ANTSNTHASEII"/>
</dbReference>
<gene>
    <name evidence="7" type="ORF">A2937_02555</name>
</gene>
<dbReference type="STRING" id="1802727.A2937_02555"/>
<dbReference type="PROSITE" id="PS51273">
    <property type="entry name" value="GATASE_TYPE_1"/>
    <property type="match status" value="1"/>
</dbReference>